<accession>A0A813VF51</accession>
<comment type="caution">
    <text evidence="2">The sequence shown here is derived from an EMBL/GenBank/DDBJ whole genome shotgun (WGS) entry which is preliminary data.</text>
</comment>
<dbReference type="Proteomes" id="UP000663828">
    <property type="component" value="Unassembled WGS sequence"/>
</dbReference>
<dbReference type="EMBL" id="CAJNOR010000212">
    <property type="protein sequence ID" value="CAF0842059.1"/>
    <property type="molecule type" value="Genomic_DNA"/>
</dbReference>
<sequence>MIVKQLSEPWFSLIYCGKKTIEIRLDKGHFYELKPYDKIEFFNDELGFNVRRKFCVRVISIDQFDTFESALEKHLAHALPTIKSIEFGCQILKKSLSVDNAADKYGILAIHMQRISALMNECRASTTSC</sequence>
<evidence type="ECO:0000313" key="2">
    <source>
        <dbReference type="EMBL" id="CAF0842059.1"/>
    </source>
</evidence>
<evidence type="ECO:0000313" key="3">
    <source>
        <dbReference type="EMBL" id="CAF1018232.1"/>
    </source>
</evidence>
<dbReference type="InterPro" id="IPR007374">
    <property type="entry name" value="ASCH_domain"/>
</dbReference>
<protein>
    <recommendedName>
        <fullName evidence="1">ASCH domain-containing protein</fullName>
    </recommendedName>
</protein>
<dbReference type="OrthoDB" id="112749at2759"/>
<dbReference type="AlphaFoldDB" id="A0A813VF51"/>
<reference evidence="2" key="1">
    <citation type="submission" date="2021-02" db="EMBL/GenBank/DDBJ databases">
        <authorList>
            <person name="Nowell W R."/>
        </authorList>
    </citation>
    <scope>NUCLEOTIDE SEQUENCE</scope>
</reference>
<feature type="domain" description="ASCH" evidence="1">
    <location>
        <begin position="6"/>
        <end position="110"/>
    </location>
</feature>
<proteinExistence type="predicted"/>
<organism evidence="2 4">
    <name type="scientific">Adineta ricciae</name>
    <name type="common">Rotifer</name>
    <dbReference type="NCBI Taxonomy" id="249248"/>
    <lineage>
        <taxon>Eukaryota</taxon>
        <taxon>Metazoa</taxon>
        <taxon>Spiralia</taxon>
        <taxon>Gnathifera</taxon>
        <taxon>Rotifera</taxon>
        <taxon>Eurotatoria</taxon>
        <taxon>Bdelloidea</taxon>
        <taxon>Adinetida</taxon>
        <taxon>Adinetidae</taxon>
        <taxon>Adineta</taxon>
    </lineage>
</organism>
<keyword evidence="4" id="KW-1185">Reference proteome</keyword>
<dbReference type="Proteomes" id="UP000663852">
    <property type="component" value="Unassembled WGS sequence"/>
</dbReference>
<evidence type="ECO:0000313" key="4">
    <source>
        <dbReference type="Proteomes" id="UP000663828"/>
    </source>
</evidence>
<dbReference type="InterPro" id="IPR015947">
    <property type="entry name" value="PUA-like_sf"/>
</dbReference>
<gene>
    <name evidence="3" type="ORF">EDS130_LOCUS15748</name>
    <name evidence="2" type="ORF">XAT740_LOCUS5024</name>
</gene>
<dbReference type="Pfam" id="PF04266">
    <property type="entry name" value="ASCH"/>
    <property type="match status" value="1"/>
</dbReference>
<dbReference type="SUPFAM" id="SSF88697">
    <property type="entry name" value="PUA domain-like"/>
    <property type="match status" value="1"/>
</dbReference>
<dbReference type="EMBL" id="CAJNOJ010000067">
    <property type="protein sequence ID" value="CAF1018232.1"/>
    <property type="molecule type" value="Genomic_DNA"/>
</dbReference>
<evidence type="ECO:0000259" key="1">
    <source>
        <dbReference type="Pfam" id="PF04266"/>
    </source>
</evidence>
<dbReference type="Gene3D" id="2.30.130.30">
    <property type="entry name" value="Hypothetical protein"/>
    <property type="match status" value="1"/>
</dbReference>
<name>A0A813VF51_ADIRI</name>